<name>A0A7K1T1S1_9SPHI</name>
<sequence length="94" mass="10801">MSEPINIEEIINLVRQQEPDRQDIIEALQKCSVGQWTSNGYYRFVDGKNANEPNAEWQHDECIVLEQDDKGDIVLDLLKDGRIGGIEFINLIDK</sequence>
<keyword evidence="2" id="KW-1185">Reference proteome</keyword>
<comment type="caution">
    <text evidence="1">The sequence shown here is derived from an EMBL/GenBank/DDBJ whole genome shotgun (WGS) entry which is preliminary data.</text>
</comment>
<protein>
    <submittedName>
        <fullName evidence="1">Uncharacterized protein</fullName>
    </submittedName>
</protein>
<reference evidence="1 2" key="1">
    <citation type="submission" date="2019-12" db="EMBL/GenBank/DDBJ databases">
        <title>Mucilaginibacter sp. HMF7410 genome sequencing and assembly.</title>
        <authorList>
            <person name="Kang H."/>
            <person name="Cha I."/>
            <person name="Kim H."/>
            <person name="Joh K."/>
        </authorList>
    </citation>
    <scope>NUCLEOTIDE SEQUENCE [LARGE SCALE GENOMIC DNA]</scope>
    <source>
        <strain evidence="1 2">HMF7410</strain>
    </source>
</reference>
<proteinExistence type="predicted"/>
<accession>A0A7K1T1S1</accession>
<dbReference type="EMBL" id="WPIK01000032">
    <property type="protein sequence ID" value="MVN23505.1"/>
    <property type="molecule type" value="Genomic_DNA"/>
</dbReference>
<dbReference type="Proteomes" id="UP000462014">
    <property type="component" value="Unassembled WGS sequence"/>
</dbReference>
<gene>
    <name evidence="1" type="ORF">GO621_18455</name>
</gene>
<evidence type="ECO:0000313" key="1">
    <source>
        <dbReference type="EMBL" id="MVN23505.1"/>
    </source>
</evidence>
<organism evidence="1 2">
    <name type="scientific">Mucilaginibacter arboris</name>
    <dbReference type="NCBI Taxonomy" id="2682090"/>
    <lineage>
        <taxon>Bacteria</taxon>
        <taxon>Pseudomonadati</taxon>
        <taxon>Bacteroidota</taxon>
        <taxon>Sphingobacteriia</taxon>
        <taxon>Sphingobacteriales</taxon>
        <taxon>Sphingobacteriaceae</taxon>
        <taxon>Mucilaginibacter</taxon>
    </lineage>
</organism>
<dbReference type="AlphaFoldDB" id="A0A7K1T1S1"/>
<evidence type="ECO:0000313" key="2">
    <source>
        <dbReference type="Proteomes" id="UP000462014"/>
    </source>
</evidence>
<dbReference type="RefSeq" id="WP_157569831.1">
    <property type="nucleotide sequence ID" value="NZ_WPIK01000032.1"/>
</dbReference>